<dbReference type="PIRSF" id="PIRSF016821">
    <property type="entry name" value="HSP15"/>
    <property type="match status" value="1"/>
</dbReference>
<gene>
    <name evidence="6" type="ORF">HMPREF9444_01138</name>
</gene>
<evidence type="ECO:0000256" key="4">
    <source>
        <dbReference type="PIRNR" id="PIRNR016821"/>
    </source>
</evidence>
<dbReference type="EMBL" id="AEVO01000052">
    <property type="protein sequence ID" value="EFY07098.1"/>
    <property type="molecule type" value="Genomic_DNA"/>
</dbReference>
<dbReference type="eggNOG" id="COG1188">
    <property type="taxonomic scope" value="Bacteria"/>
</dbReference>
<evidence type="ECO:0000313" key="6">
    <source>
        <dbReference type="EMBL" id="EFY07098.1"/>
    </source>
</evidence>
<evidence type="ECO:0000313" key="7">
    <source>
        <dbReference type="Proteomes" id="UP000018458"/>
    </source>
</evidence>
<dbReference type="GO" id="GO:0034605">
    <property type="term" value="P:cellular response to heat"/>
    <property type="evidence" value="ECO:0007669"/>
    <property type="project" value="InterPro"/>
</dbReference>
<dbReference type="PROSITE" id="PS50889">
    <property type="entry name" value="S4"/>
    <property type="match status" value="1"/>
</dbReference>
<dbReference type="AlphaFoldDB" id="E8LKA1"/>
<name>E8LKA1_SUCHY</name>
<evidence type="ECO:0000256" key="2">
    <source>
        <dbReference type="ARBA" id="ARBA00022884"/>
    </source>
</evidence>
<evidence type="ECO:0000256" key="1">
    <source>
        <dbReference type="ARBA" id="ARBA00008396"/>
    </source>
</evidence>
<accession>E8LKA1</accession>
<comment type="similarity">
    <text evidence="1 4">Belongs to the HSP15 family.</text>
</comment>
<dbReference type="InterPro" id="IPR036986">
    <property type="entry name" value="S4_RNA-bd_sf"/>
</dbReference>
<dbReference type="HOGENOM" id="CLU_101003_2_1_6"/>
<organism evidence="6 7">
    <name type="scientific">Succinatimonas hippei (strain DSM 22608 / JCM 16073 / KCTC 15190 / YIT 12066)</name>
    <dbReference type="NCBI Taxonomy" id="762983"/>
    <lineage>
        <taxon>Bacteria</taxon>
        <taxon>Pseudomonadati</taxon>
        <taxon>Pseudomonadota</taxon>
        <taxon>Gammaproteobacteria</taxon>
        <taxon>Aeromonadales</taxon>
        <taxon>Succinivibrionaceae</taxon>
        <taxon>Succinatimonas</taxon>
    </lineage>
</organism>
<dbReference type="STRING" id="762983.HMPREF9444_01138"/>
<dbReference type="OrthoDB" id="9797176at2"/>
<reference evidence="6 7" key="1">
    <citation type="submission" date="2011-01" db="EMBL/GenBank/DDBJ databases">
        <authorList>
            <person name="Weinstock G."/>
            <person name="Sodergren E."/>
            <person name="Clifton S."/>
            <person name="Fulton L."/>
            <person name="Fulton B."/>
            <person name="Courtney L."/>
            <person name="Fronick C."/>
            <person name="Harrison M."/>
            <person name="Strong C."/>
            <person name="Farmer C."/>
            <person name="Delahaunty K."/>
            <person name="Markovic C."/>
            <person name="Hall O."/>
            <person name="Minx P."/>
            <person name="Tomlinson C."/>
            <person name="Mitreva M."/>
            <person name="Hou S."/>
            <person name="Chen J."/>
            <person name="Wollam A."/>
            <person name="Pepin K.H."/>
            <person name="Johnson M."/>
            <person name="Bhonagiri V."/>
            <person name="Zhang X."/>
            <person name="Suruliraj S."/>
            <person name="Warren W."/>
            <person name="Chinwalla A."/>
            <person name="Mardis E.R."/>
            <person name="Wilson R.K."/>
        </authorList>
    </citation>
    <scope>NUCLEOTIDE SEQUENCE [LARGE SCALE GENOMIC DNA]</scope>
    <source>
        <strain evidence="7">DSM 22608 / JCM 16073 / KCTC 15190 / YIT 12066</strain>
    </source>
</reference>
<dbReference type="NCBIfam" id="NF007673">
    <property type="entry name" value="PRK10348.1"/>
    <property type="match status" value="1"/>
</dbReference>
<dbReference type="GO" id="GO:0003727">
    <property type="term" value="F:single-stranded RNA binding"/>
    <property type="evidence" value="ECO:0007669"/>
    <property type="project" value="InterPro"/>
</dbReference>
<dbReference type="Pfam" id="PF01479">
    <property type="entry name" value="S4"/>
    <property type="match status" value="1"/>
</dbReference>
<dbReference type="InterPro" id="IPR002942">
    <property type="entry name" value="S4_RNA-bd"/>
</dbReference>
<dbReference type="InterPro" id="IPR025708">
    <property type="entry name" value="HSP15"/>
</dbReference>
<dbReference type="RefSeq" id="WP_009143339.1">
    <property type="nucleotide sequence ID" value="NZ_GL830989.1"/>
</dbReference>
<dbReference type="Gene3D" id="3.10.290.10">
    <property type="entry name" value="RNA-binding S4 domain"/>
    <property type="match status" value="1"/>
</dbReference>
<keyword evidence="2 4" id="KW-0694">RNA-binding</keyword>
<proteinExistence type="inferred from homology"/>
<dbReference type="Proteomes" id="UP000018458">
    <property type="component" value="Unassembled WGS sequence"/>
</dbReference>
<dbReference type="CDD" id="cd00165">
    <property type="entry name" value="S4"/>
    <property type="match status" value="1"/>
</dbReference>
<sequence length="132" mass="15217">MSEEKEKTVRIDKWLWAARFYKTRSIARQMIEGGKVDYNGARAKPARPVEIGAVIKLLQGNARREIVVLGISDTRGPAKEAQLLYKETEESIKRREEISRMNKELALINPRPDTKPNKKERRALINLKQNGF</sequence>
<evidence type="ECO:0000256" key="3">
    <source>
        <dbReference type="ARBA" id="ARBA00023125"/>
    </source>
</evidence>
<dbReference type="GO" id="GO:0043023">
    <property type="term" value="F:ribosomal large subunit binding"/>
    <property type="evidence" value="ECO:0007669"/>
    <property type="project" value="InterPro"/>
</dbReference>
<comment type="caution">
    <text evidence="6">The sequence shown here is derived from an EMBL/GenBank/DDBJ whole genome shotgun (WGS) entry which is preliminary data.</text>
</comment>
<dbReference type="SMART" id="SM00363">
    <property type="entry name" value="S4"/>
    <property type="match status" value="1"/>
</dbReference>
<keyword evidence="3 4" id="KW-0238">DNA-binding</keyword>
<dbReference type="GO" id="GO:0003677">
    <property type="term" value="F:DNA binding"/>
    <property type="evidence" value="ECO:0007669"/>
    <property type="project" value="UniProtKB-KW"/>
</dbReference>
<dbReference type="SUPFAM" id="SSF55174">
    <property type="entry name" value="Alpha-L RNA-binding motif"/>
    <property type="match status" value="1"/>
</dbReference>
<evidence type="ECO:0000259" key="5">
    <source>
        <dbReference type="SMART" id="SM00363"/>
    </source>
</evidence>
<feature type="domain" description="RNA-binding S4" evidence="5">
    <location>
        <begin position="9"/>
        <end position="71"/>
    </location>
</feature>
<keyword evidence="7" id="KW-1185">Reference proteome</keyword>
<protein>
    <recommendedName>
        <fullName evidence="4">Heat shock protein 15</fullName>
    </recommendedName>
</protein>